<keyword evidence="3" id="KW-1185">Reference proteome</keyword>
<name>A0AAE8B2B3_9CAUD</name>
<accession>A0AAE8B2B3</accession>
<evidence type="ECO:0000256" key="1">
    <source>
        <dbReference type="SAM" id="Phobius"/>
    </source>
</evidence>
<reference evidence="3" key="1">
    <citation type="journal article" date="2021" name="PLoS Biol.">
        <title>Systematic exploration of Escherichia coli phage-host interactions with the BASEL phage collection.</title>
        <authorList>
            <person name="Maffei E."/>
            <person name="Shaidullina A."/>
            <person name="Burkolter M."/>
            <person name="Heyer Y."/>
            <person name="Estermann F."/>
            <person name="Druelle V."/>
            <person name="Sauer P."/>
            <person name="Willi L."/>
            <person name="Michaelis S."/>
            <person name="Hilbi H."/>
            <person name="Thaler D.S."/>
            <person name="Harms A."/>
        </authorList>
    </citation>
    <scope>NUCLEOTIDE SEQUENCE [LARGE SCALE GENOMIC DNA]</scope>
    <source>
        <strain evidence="3">Bas63</strain>
    </source>
</reference>
<dbReference type="EMBL" id="MZ501086">
    <property type="protein sequence ID" value="QXV81729.1"/>
    <property type="molecule type" value="Genomic_DNA"/>
</dbReference>
<keyword evidence="1" id="KW-0472">Membrane</keyword>
<keyword evidence="1" id="KW-1133">Transmembrane helix</keyword>
<evidence type="ECO:0000313" key="2">
    <source>
        <dbReference type="EMBL" id="QXV81729.1"/>
    </source>
</evidence>
<organism evidence="2 3">
    <name type="scientific">Escherichia phage JohannRWettstein</name>
    <dbReference type="NCBI Taxonomy" id="2852035"/>
    <lineage>
        <taxon>Viruses</taxon>
        <taxon>Duplodnaviria</taxon>
        <taxon>Heunggongvirae</taxon>
        <taxon>Uroviricota</taxon>
        <taxon>Caudoviricetes</taxon>
        <taxon>Andersonviridae</taxon>
        <taxon>Ounavirinae</taxon>
        <taxon>Felixounavirus</taxon>
        <taxon>Felixounavirus johannrwettstein</taxon>
    </lineage>
</organism>
<gene>
    <name evidence="2" type="ORF">bas63_0038</name>
</gene>
<evidence type="ECO:0000313" key="3">
    <source>
        <dbReference type="Proteomes" id="UP000828202"/>
    </source>
</evidence>
<sequence>MLSIIILFALVIFVLSYITSKLLNTSFAMGVLFTIFCFVTHIAIRTFI</sequence>
<proteinExistence type="predicted"/>
<dbReference type="Proteomes" id="UP000828202">
    <property type="component" value="Segment"/>
</dbReference>
<protein>
    <submittedName>
        <fullName evidence="2">Uncharacterized protein</fullName>
    </submittedName>
</protein>
<keyword evidence="1" id="KW-0812">Transmembrane</keyword>
<feature type="transmembrane region" description="Helical" evidence="1">
    <location>
        <begin position="26"/>
        <end position="44"/>
    </location>
</feature>